<keyword evidence="1" id="KW-1133">Transmembrane helix</keyword>
<keyword evidence="1" id="KW-0812">Transmembrane</keyword>
<dbReference type="RefSeq" id="WP_136772333.1">
    <property type="nucleotide sequence ID" value="NZ_CP156074.1"/>
</dbReference>
<evidence type="ECO:0000313" key="3">
    <source>
        <dbReference type="Proteomes" id="UP000310016"/>
    </source>
</evidence>
<reference evidence="2 3" key="1">
    <citation type="submission" date="2019-04" db="EMBL/GenBank/DDBJ databases">
        <title>Chitiniphilus eburnea sp. nov., a novel chitinolytic bacterium isolated from aquaculture sludge.</title>
        <authorList>
            <person name="Sheng M."/>
        </authorList>
    </citation>
    <scope>NUCLEOTIDE SEQUENCE [LARGE SCALE GENOMIC DNA]</scope>
    <source>
        <strain evidence="2 3">HX-2-15</strain>
    </source>
</reference>
<dbReference type="InterPro" id="IPR019201">
    <property type="entry name" value="DUF2065"/>
</dbReference>
<dbReference type="Pfam" id="PF09838">
    <property type="entry name" value="DUF2065"/>
    <property type="match status" value="1"/>
</dbReference>
<keyword evidence="1" id="KW-0472">Membrane</keyword>
<feature type="transmembrane region" description="Helical" evidence="1">
    <location>
        <begin position="44"/>
        <end position="60"/>
    </location>
</feature>
<evidence type="ECO:0000256" key="1">
    <source>
        <dbReference type="SAM" id="Phobius"/>
    </source>
</evidence>
<dbReference type="PANTHER" id="PTHR38602:SF1">
    <property type="entry name" value="INNER MEMBRANE PROTEIN"/>
    <property type="match status" value="1"/>
</dbReference>
<name>A0A4U0Q541_9NEIS</name>
<dbReference type="EMBL" id="SUMF01000003">
    <property type="protein sequence ID" value="TJZ76283.1"/>
    <property type="molecule type" value="Genomic_DNA"/>
</dbReference>
<keyword evidence="3" id="KW-1185">Reference proteome</keyword>
<dbReference type="OrthoDB" id="9182237at2"/>
<gene>
    <name evidence="2" type="ORF">FAZ21_05775</name>
</gene>
<protein>
    <submittedName>
        <fullName evidence="2">DUF2065 domain-containing protein</fullName>
    </submittedName>
</protein>
<comment type="caution">
    <text evidence="2">The sequence shown here is derived from an EMBL/GenBank/DDBJ whole genome shotgun (WGS) entry which is preliminary data.</text>
</comment>
<evidence type="ECO:0000313" key="2">
    <source>
        <dbReference type="EMBL" id="TJZ76283.1"/>
    </source>
</evidence>
<dbReference type="Proteomes" id="UP000310016">
    <property type="component" value="Unassembled WGS sequence"/>
</dbReference>
<dbReference type="PANTHER" id="PTHR38602">
    <property type="entry name" value="INNER MEMBRANE PROTEIN-RELATED"/>
    <property type="match status" value="1"/>
</dbReference>
<accession>A0A4U0Q541</accession>
<proteinExistence type="predicted"/>
<sequence length="61" mass="6586">MIGSIGLALALVMVFEGILPFAVPRLWKQSMTQLASLDESKVRLFGFLSLMAGLLLALAVH</sequence>
<organism evidence="2 3">
    <name type="scientific">Chitiniphilus eburneus</name>
    <dbReference type="NCBI Taxonomy" id="2571148"/>
    <lineage>
        <taxon>Bacteria</taxon>
        <taxon>Pseudomonadati</taxon>
        <taxon>Pseudomonadota</taxon>
        <taxon>Betaproteobacteria</taxon>
        <taxon>Neisseriales</taxon>
        <taxon>Chitinibacteraceae</taxon>
        <taxon>Chitiniphilus</taxon>
    </lineage>
</organism>
<dbReference type="AlphaFoldDB" id="A0A4U0Q541"/>